<feature type="compositionally biased region" description="Basic and acidic residues" evidence="5">
    <location>
        <begin position="1"/>
        <end position="12"/>
    </location>
</feature>
<evidence type="ECO:0000256" key="1">
    <source>
        <dbReference type="ARBA" id="ARBA00022723"/>
    </source>
</evidence>
<keyword evidence="1 4" id="KW-0479">Metal-binding</keyword>
<reference evidence="8" key="2">
    <citation type="submission" date="2004-02" db="EMBL/GenBank/DDBJ databases">
        <authorList>
            <consortium name="Genoscope"/>
            <consortium name="Whitehead Institute Centre for Genome Research"/>
        </authorList>
    </citation>
    <scope>NUCLEOTIDE SEQUENCE</scope>
</reference>
<dbReference type="Pfam" id="PF05773">
    <property type="entry name" value="RWD"/>
    <property type="match status" value="1"/>
</dbReference>
<dbReference type="PROSITE" id="PS50103">
    <property type="entry name" value="ZF_C3H1"/>
    <property type="match status" value="1"/>
</dbReference>
<dbReference type="AlphaFoldDB" id="Q4RHJ9"/>
<dbReference type="Pfam" id="PF00642">
    <property type="entry name" value="zf-CCCH"/>
    <property type="match status" value="1"/>
</dbReference>
<feature type="compositionally biased region" description="Pro residues" evidence="5">
    <location>
        <begin position="412"/>
        <end position="427"/>
    </location>
</feature>
<dbReference type="SMART" id="SM00356">
    <property type="entry name" value="ZnF_C3H1"/>
    <property type="match status" value="1"/>
</dbReference>
<feature type="zinc finger region" description="C3H1-type" evidence="4">
    <location>
        <begin position="275"/>
        <end position="303"/>
    </location>
</feature>
<evidence type="ECO:0000256" key="3">
    <source>
        <dbReference type="ARBA" id="ARBA00022833"/>
    </source>
</evidence>
<keyword evidence="3 4" id="KW-0862">Zinc</keyword>
<name>Q4RHJ9_TETNG</name>
<reference evidence="8" key="1">
    <citation type="journal article" date="2004" name="Nature">
        <title>Genome duplication in the teleost fish Tetraodon nigroviridis reveals the early vertebrate proto-karyotype.</title>
        <authorList>
            <person name="Jaillon O."/>
            <person name="Aury J.-M."/>
            <person name="Brunet F."/>
            <person name="Petit J.-L."/>
            <person name="Stange-Thomann N."/>
            <person name="Mauceli E."/>
            <person name="Bouneau L."/>
            <person name="Fischer C."/>
            <person name="Ozouf-Costaz C."/>
            <person name="Bernot A."/>
            <person name="Nicaud S."/>
            <person name="Jaffe D."/>
            <person name="Fisher S."/>
            <person name="Lutfalla G."/>
            <person name="Dossat C."/>
            <person name="Segurens B."/>
            <person name="Dasilva C."/>
            <person name="Salanoubat M."/>
            <person name="Levy M."/>
            <person name="Boudet N."/>
            <person name="Castellano S."/>
            <person name="Anthouard V."/>
            <person name="Jubin C."/>
            <person name="Castelli V."/>
            <person name="Katinka M."/>
            <person name="Vacherie B."/>
            <person name="Biemont C."/>
            <person name="Skalli Z."/>
            <person name="Cattolico L."/>
            <person name="Poulain J."/>
            <person name="De Berardinis V."/>
            <person name="Cruaud C."/>
            <person name="Duprat S."/>
            <person name="Brottier P."/>
            <person name="Coutanceau J.-P."/>
            <person name="Gouzy J."/>
            <person name="Parra G."/>
            <person name="Lardier G."/>
            <person name="Chapple C."/>
            <person name="McKernan K.J."/>
            <person name="McEwan P."/>
            <person name="Bosak S."/>
            <person name="Kellis M."/>
            <person name="Volff J.-N."/>
            <person name="Guigo R."/>
            <person name="Zody M.C."/>
            <person name="Mesirov J."/>
            <person name="Lindblad-Toh K."/>
            <person name="Birren B."/>
            <person name="Nusbaum C."/>
            <person name="Kahn D."/>
            <person name="Robinson-Rechavi M."/>
            <person name="Laudet V."/>
            <person name="Schachter V."/>
            <person name="Quetier F."/>
            <person name="Saurin W."/>
            <person name="Scarpelli C."/>
            <person name="Wincker P."/>
            <person name="Lander E.S."/>
            <person name="Weissenbach J."/>
            <person name="Roest Crollius H."/>
        </authorList>
    </citation>
    <scope>NUCLEOTIDE SEQUENCE [LARGE SCALE GENOMIC DNA]</scope>
</reference>
<dbReference type="EMBL" id="CAAE01015045">
    <property type="protein sequence ID" value="CAG12133.1"/>
    <property type="molecule type" value="Genomic_DNA"/>
</dbReference>
<dbReference type="InterPro" id="IPR036855">
    <property type="entry name" value="Znf_CCCH_sf"/>
</dbReference>
<evidence type="ECO:0000256" key="5">
    <source>
        <dbReference type="SAM" id="MobiDB-lite"/>
    </source>
</evidence>
<comment type="caution">
    <text evidence="8">The sequence shown here is derived from an EMBL/GenBank/DDBJ whole genome shotgun (WGS) entry which is preliminary data.</text>
</comment>
<dbReference type="InterPro" id="IPR006575">
    <property type="entry name" value="RWD_dom"/>
</dbReference>
<dbReference type="InterPro" id="IPR042615">
    <property type="entry name" value="DHX57_UBA"/>
</dbReference>
<protein>
    <submittedName>
        <fullName evidence="8">(spotted green pufferfish) hypothetical protein</fullName>
    </submittedName>
</protein>
<dbReference type="OrthoDB" id="5600252at2759"/>
<gene>
    <name evidence="8" type="ORF">GSTENG00034316001</name>
</gene>
<accession>Q4RHJ9</accession>
<proteinExistence type="predicted"/>
<feature type="region of interest" description="Disordered" evidence="5">
    <location>
        <begin position="408"/>
        <end position="503"/>
    </location>
</feature>
<organism evidence="8">
    <name type="scientific">Tetraodon nigroviridis</name>
    <name type="common">Spotted green pufferfish</name>
    <name type="synonym">Chelonodon nigroviridis</name>
    <dbReference type="NCBI Taxonomy" id="99883"/>
    <lineage>
        <taxon>Eukaryota</taxon>
        <taxon>Metazoa</taxon>
        <taxon>Chordata</taxon>
        <taxon>Craniata</taxon>
        <taxon>Vertebrata</taxon>
        <taxon>Euteleostomi</taxon>
        <taxon>Actinopterygii</taxon>
        <taxon>Neopterygii</taxon>
        <taxon>Teleostei</taxon>
        <taxon>Neoteleostei</taxon>
        <taxon>Acanthomorphata</taxon>
        <taxon>Eupercaria</taxon>
        <taxon>Tetraodontiformes</taxon>
        <taxon>Tetradontoidea</taxon>
        <taxon>Tetraodontidae</taxon>
        <taxon>Tetraodon</taxon>
    </lineage>
</organism>
<dbReference type="CDD" id="cd23825">
    <property type="entry name" value="RWD_DHX57"/>
    <property type="match status" value="1"/>
</dbReference>
<dbReference type="KEGG" id="tng:GSTEN00034316G001"/>
<sequence length="528" mass="57925">MKGQNECKEKRPGKGRGGGGGTGFRDGGRGRDATGRSGNKALPRSLASAKMWQKSDDGVRAEPSSGPLQKIFMTNETQEQLKELLRDLQSQDYDEAYNVSNSDYSEGEEEEEEEELDELDHRDEGQFWSTRDEPDERENSPAYEPCDSDNERPAPAPVVSLFAIGKLSRYGFDRERSKQALEAGGGEFGATLEHLLLRVFCERFGQKAVCPDGLREVPVDECLAQRQEEALALAAIYGERFSERIANAVWTVNLDLSFLSGSAAGQGGADGNRPARAQKVCQFYLKGKGCRFGDKCKFKHQLLTKERPGGGPPDPNGPSQPGFSSYSPPVYELEIRFPKGNRYPSQAPVVAFSTTDESVGAAGRLCVSERLFSEAVAAARSSEPVVYTLITLCEDEAAMRQLLAAGHHKYSTPPPPPLAAARLPPPAMAKSKSARSGASEENGSGGNRTSGRKRATPSNNRAVDGRAETEELDERDEEDEDEDVPVENESYVNLRKKTVQKHHLKTDNVLQESGKLCREFQRKQVSRS</sequence>
<feature type="non-terminal residue" evidence="8">
    <location>
        <position position="1"/>
    </location>
</feature>
<dbReference type="SUPFAM" id="SSF90229">
    <property type="entry name" value="CCCH zinc finger"/>
    <property type="match status" value="1"/>
</dbReference>
<feature type="compositionally biased region" description="Basic residues" evidence="5">
    <location>
        <begin position="494"/>
        <end position="503"/>
    </location>
</feature>
<feature type="compositionally biased region" description="Acidic residues" evidence="5">
    <location>
        <begin position="105"/>
        <end position="118"/>
    </location>
</feature>
<evidence type="ECO:0000259" key="6">
    <source>
        <dbReference type="PROSITE" id="PS50030"/>
    </source>
</evidence>
<dbReference type="PROSITE" id="PS50030">
    <property type="entry name" value="UBA"/>
    <property type="match status" value="1"/>
</dbReference>
<feature type="domain" description="UBA" evidence="6">
    <location>
        <begin position="148"/>
        <end position="198"/>
    </location>
</feature>
<dbReference type="InterPro" id="IPR015940">
    <property type="entry name" value="UBA"/>
</dbReference>
<feature type="region of interest" description="Disordered" evidence="5">
    <location>
        <begin position="1"/>
        <end position="154"/>
    </location>
</feature>
<dbReference type="CDD" id="cd14317">
    <property type="entry name" value="UBA_DHX57"/>
    <property type="match status" value="1"/>
</dbReference>
<evidence type="ECO:0000256" key="2">
    <source>
        <dbReference type="ARBA" id="ARBA00022771"/>
    </source>
</evidence>
<dbReference type="Gene3D" id="4.10.1000.10">
    <property type="entry name" value="Zinc finger, CCCH-type"/>
    <property type="match status" value="1"/>
</dbReference>
<keyword evidence="2 4" id="KW-0863">Zinc-finger</keyword>
<dbReference type="InterPro" id="IPR000571">
    <property type="entry name" value="Znf_CCCH"/>
</dbReference>
<dbReference type="GO" id="GO:0008270">
    <property type="term" value="F:zinc ion binding"/>
    <property type="evidence" value="ECO:0007669"/>
    <property type="project" value="UniProtKB-KW"/>
</dbReference>
<feature type="region of interest" description="Disordered" evidence="5">
    <location>
        <begin position="304"/>
        <end position="324"/>
    </location>
</feature>
<evidence type="ECO:0000259" key="7">
    <source>
        <dbReference type="PROSITE" id="PS50103"/>
    </source>
</evidence>
<feature type="compositionally biased region" description="Basic and acidic residues" evidence="5">
    <location>
        <begin position="119"/>
        <end position="139"/>
    </location>
</feature>
<evidence type="ECO:0000256" key="4">
    <source>
        <dbReference type="PROSITE-ProRule" id="PRU00723"/>
    </source>
</evidence>
<feature type="domain" description="C3H1-type" evidence="7">
    <location>
        <begin position="275"/>
        <end position="303"/>
    </location>
</feature>
<feature type="compositionally biased region" description="Acidic residues" evidence="5">
    <location>
        <begin position="470"/>
        <end position="486"/>
    </location>
</feature>
<evidence type="ECO:0000313" key="8">
    <source>
        <dbReference type="EMBL" id="CAG12133.1"/>
    </source>
</evidence>
<feature type="compositionally biased region" description="Gly residues" evidence="5">
    <location>
        <begin position="15"/>
        <end position="25"/>
    </location>
</feature>